<dbReference type="InterPro" id="IPR011701">
    <property type="entry name" value="MFS"/>
</dbReference>
<dbReference type="SUPFAM" id="SSF103473">
    <property type="entry name" value="MFS general substrate transporter"/>
    <property type="match status" value="1"/>
</dbReference>
<keyword evidence="4" id="KW-1003">Cell membrane</keyword>
<feature type="transmembrane region" description="Helical" evidence="9">
    <location>
        <begin position="248"/>
        <end position="272"/>
    </location>
</feature>
<evidence type="ECO:0000256" key="7">
    <source>
        <dbReference type="ARBA" id="ARBA00022989"/>
    </source>
</evidence>
<organism evidence="11">
    <name type="scientific">Rouxiella sp. WC2420</name>
    <dbReference type="NCBI Taxonomy" id="3234145"/>
    <lineage>
        <taxon>Bacteria</taxon>
        <taxon>Pseudomonadati</taxon>
        <taxon>Pseudomonadota</taxon>
        <taxon>Gammaproteobacteria</taxon>
        <taxon>Enterobacterales</taxon>
        <taxon>Yersiniaceae</taxon>
        <taxon>Rouxiella</taxon>
    </lineage>
</organism>
<dbReference type="InterPro" id="IPR020846">
    <property type="entry name" value="MFS_dom"/>
</dbReference>
<dbReference type="Pfam" id="PF07690">
    <property type="entry name" value="MFS_1"/>
    <property type="match status" value="1"/>
</dbReference>
<reference evidence="11" key="1">
    <citation type="submission" date="2024-07" db="EMBL/GenBank/DDBJ databases">
        <authorList>
            <person name="Biller S.J."/>
        </authorList>
    </citation>
    <scope>NUCLEOTIDE SEQUENCE</scope>
    <source>
        <strain evidence="11">WC2420</strain>
    </source>
</reference>
<feature type="transmembrane region" description="Helical" evidence="9">
    <location>
        <begin position="118"/>
        <end position="139"/>
    </location>
</feature>
<feature type="transmembrane region" description="Helical" evidence="9">
    <location>
        <begin position="191"/>
        <end position="210"/>
    </location>
</feature>
<feature type="transmembrane region" description="Helical" evidence="9">
    <location>
        <begin position="379"/>
        <end position="400"/>
    </location>
</feature>
<keyword evidence="6" id="KW-0769">Symport</keyword>
<evidence type="ECO:0000256" key="9">
    <source>
        <dbReference type="SAM" id="Phobius"/>
    </source>
</evidence>
<feature type="transmembrane region" description="Helical" evidence="9">
    <location>
        <begin position="284"/>
        <end position="305"/>
    </location>
</feature>
<keyword evidence="5 9" id="KW-0812">Transmembrane</keyword>
<dbReference type="InterPro" id="IPR036259">
    <property type="entry name" value="MFS_trans_sf"/>
</dbReference>
<dbReference type="Gene3D" id="1.20.1250.20">
    <property type="entry name" value="MFS general substrate transporter like domains"/>
    <property type="match status" value="2"/>
</dbReference>
<keyword evidence="3" id="KW-0813">Transport</keyword>
<evidence type="ECO:0000256" key="2">
    <source>
        <dbReference type="ARBA" id="ARBA00008240"/>
    </source>
</evidence>
<dbReference type="PROSITE" id="PS00216">
    <property type="entry name" value="SUGAR_TRANSPORT_1"/>
    <property type="match status" value="1"/>
</dbReference>
<dbReference type="InterPro" id="IPR005829">
    <property type="entry name" value="Sugar_transporter_CS"/>
</dbReference>
<dbReference type="RefSeq" id="WP_009635506.1">
    <property type="nucleotide sequence ID" value="NZ_CP165628.1"/>
</dbReference>
<sequence>MNNTEMILPRVTPAMQRKTLIGAVAGNMVEFLDFAVYGLLASVISRIFFPQDAPFTALLSVLLIYASSFLIRPIGGIILGQLSDRWGRRSVLMITITGMSIITGLTALLPTYSQAGSTATILLVAFRLVQGFFAGGEYATATDYIVENSQSHRRAFRASFSPAGAYIGTAIALGIFAALSHFITNVQMEQWGWRVMFAIGFPLGMVGLWIRRKLDESPEFVMIEHERKSKGIKPPGVMDVIRSQWKNMLVFISILMSHTLSNYLILGFFATYLSRFIGLDKSDVALAIFISQMVLIFSTLLHGYLNDLIGRKRIMLIGCVLVVPAIFFSFLIAQQATLLSAIIATMIPVLIFPMITSGVNIGLVDMFPAEMRATAGSMAYNVGTALFGGTAPLIATWLVTTTGNPFTVVGYVACVALVSFISISLFFHYKPQQKRATQQDVVNTGYDRVV</sequence>
<feature type="transmembrane region" description="Helical" evidence="9">
    <location>
        <begin position="55"/>
        <end position="79"/>
    </location>
</feature>
<feature type="transmembrane region" description="Helical" evidence="9">
    <location>
        <begin position="406"/>
        <end position="427"/>
    </location>
</feature>
<feature type="domain" description="Major facilitator superfamily (MFS) profile" evidence="10">
    <location>
        <begin position="19"/>
        <end position="434"/>
    </location>
</feature>
<name>A0AB39VMV2_9GAMM</name>
<dbReference type="GO" id="GO:0005886">
    <property type="term" value="C:plasma membrane"/>
    <property type="evidence" value="ECO:0007669"/>
    <property type="project" value="UniProtKB-SubCell"/>
</dbReference>
<feature type="transmembrane region" description="Helical" evidence="9">
    <location>
        <begin position="160"/>
        <end position="179"/>
    </location>
</feature>
<dbReference type="InterPro" id="IPR051084">
    <property type="entry name" value="H+-coupled_symporters"/>
</dbReference>
<dbReference type="AlphaFoldDB" id="A0AB39VMV2"/>
<accession>A0AB39VMV2</accession>
<dbReference type="PANTHER" id="PTHR43528">
    <property type="entry name" value="ALPHA-KETOGLUTARATE PERMEASE"/>
    <property type="match status" value="1"/>
</dbReference>
<comment type="subcellular location">
    <subcellularLocation>
        <location evidence="1">Cell membrane</location>
        <topology evidence="1">Multi-pass membrane protein</topology>
    </subcellularLocation>
</comment>
<dbReference type="PROSITE" id="PS00217">
    <property type="entry name" value="SUGAR_TRANSPORT_2"/>
    <property type="match status" value="1"/>
</dbReference>
<evidence type="ECO:0000256" key="1">
    <source>
        <dbReference type="ARBA" id="ARBA00004651"/>
    </source>
</evidence>
<proteinExistence type="inferred from homology"/>
<feature type="transmembrane region" description="Helical" evidence="9">
    <location>
        <begin position="20"/>
        <end position="49"/>
    </location>
</feature>
<evidence type="ECO:0000256" key="5">
    <source>
        <dbReference type="ARBA" id="ARBA00022692"/>
    </source>
</evidence>
<evidence type="ECO:0000256" key="4">
    <source>
        <dbReference type="ARBA" id="ARBA00022475"/>
    </source>
</evidence>
<gene>
    <name evidence="11" type="ORF">AB3G37_13630</name>
</gene>
<evidence type="ECO:0000256" key="8">
    <source>
        <dbReference type="ARBA" id="ARBA00023136"/>
    </source>
</evidence>
<keyword evidence="7 9" id="KW-1133">Transmembrane helix</keyword>
<protein>
    <submittedName>
        <fullName evidence="11">MFS transporter</fullName>
    </submittedName>
</protein>
<evidence type="ECO:0000313" key="11">
    <source>
        <dbReference type="EMBL" id="XDU70627.1"/>
    </source>
</evidence>
<dbReference type="PROSITE" id="PS50850">
    <property type="entry name" value="MFS"/>
    <property type="match status" value="1"/>
</dbReference>
<feature type="transmembrane region" description="Helical" evidence="9">
    <location>
        <begin position="91"/>
        <end position="112"/>
    </location>
</feature>
<dbReference type="EMBL" id="CP165628">
    <property type="protein sequence ID" value="XDU70627.1"/>
    <property type="molecule type" value="Genomic_DNA"/>
</dbReference>
<keyword evidence="8 9" id="KW-0472">Membrane</keyword>
<evidence type="ECO:0000259" key="10">
    <source>
        <dbReference type="PROSITE" id="PS50850"/>
    </source>
</evidence>
<dbReference type="PANTHER" id="PTHR43528:SF1">
    <property type="entry name" value="ALPHA-KETOGLUTARATE PERMEASE"/>
    <property type="match status" value="1"/>
</dbReference>
<feature type="transmembrane region" description="Helical" evidence="9">
    <location>
        <begin position="339"/>
        <end position="367"/>
    </location>
</feature>
<evidence type="ECO:0000256" key="6">
    <source>
        <dbReference type="ARBA" id="ARBA00022847"/>
    </source>
</evidence>
<dbReference type="GO" id="GO:0015293">
    <property type="term" value="F:symporter activity"/>
    <property type="evidence" value="ECO:0007669"/>
    <property type="project" value="UniProtKB-KW"/>
</dbReference>
<feature type="transmembrane region" description="Helical" evidence="9">
    <location>
        <begin position="314"/>
        <end position="333"/>
    </location>
</feature>
<comment type="similarity">
    <text evidence="2">Belongs to the major facilitator superfamily. Metabolite:H+ Symporter (MHS) family (TC 2.A.1.6) family.</text>
</comment>
<evidence type="ECO:0000256" key="3">
    <source>
        <dbReference type="ARBA" id="ARBA00022448"/>
    </source>
</evidence>